<dbReference type="EMBL" id="UINC01205921">
    <property type="protein sequence ID" value="SVE27309.1"/>
    <property type="molecule type" value="Genomic_DNA"/>
</dbReference>
<reference evidence="1" key="1">
    <citation type="submission" date="2018-05" db="EMBL/GenBank/DDBJ databases">
        <authorList>
            <person name="Lanie J.A."/>
            <person name="Ng W.-L."/>
            <person name="Kazmierczak K.M."/>
            <person name="Andrzejewski T.M."/>
            <person name="Davidsen T.M."/>
            <person name="Wayne K.J."/>
            <person name="Tettelin H."/>
            <person name="Glass J.I."/>
            <person name="Rusch D."/>
            <person name="Podicherti R."/>
            <person name="Tsui H.-C.T."/>
            <person name="Winkler M.E."/>
        </authorList>
    </citation>
    <scope>NUCLEOTIDE SEQUENCE</scope>
</reference>
<accession>A0A383C5H9</accession>
<dbReference type="AlphaFoldDB" id="A0A383C5H9"/>
<gene>
    <name evidence="1" type="ORF">METZ01_LOCUS480163</name>
</gene>
<sequence length="58" mass="6793">MTNEAKFKKENRKAVIVEETHYVVKMYVGDELAEERPLYGHSKRYAEDCAENWESGVI</sequence>
<organism evidence="1">
    <name type="scientific">marine metagenome</name>
    <dbReference type="NCBI Taxonomy" id="408172"/>
    <lineage>
        <taxon>unclassified sequences</taxon>
        <taxon>metagenomes</taxon>
        <taxon>ecological metagenomes</taxon>
    </lineage>
</organism>
<protein>
    <submittedName>
        <fullName evidence="1">Uncharacterized protein</fullName>
    </submittedName>
</protein>
<name>A0A383C5H9_9ZZZZ</name>
<proteinExistence type="predicted"/>
<evidence type="ECO:0000313" key="1">
    <source>
        <dbReference type="EMBL" id="SVE27309.1"/>
    </source>
</evidence>